<accession>A0A2P2E5W3</accession>
<evidence type="ECO:0000256" key="1">
    <source>
        <dbReference type="ARBA" id="ARBA00022801"/>
    </source>
</evidence>
<dbReference type="InterPro" id="IPR036526">
    <property type="entry name" value="C-N_Hydrolase_sf"/>
</dbReference>
<dbReference type="PANTHER" id="PTHR43674">
    <property type="entry name" value="NITRILASE C965.09-RELATED"/>
    <property type="match status" value="1"/>
</dbReference>
<keyword evidence="5" id="KW-1185">Reference proteome</keyword>
<comment type="caution">
    <text evidence="4">The sequence shown here is derived from an EMBL/GenBank/DDBJ whole genome shotgun (WGS) entry which is preliminary data.</text>
</comment>
<evidence type="ECO:0000313" key="5">
    <source>
        <dbReference type="Proteomes" id="UP000245086"/>
    </source>
</evidence>
<reference evidence="4 5" key="1">
    <citation type="journal article" date="2018" name="Genome Announc.">
        <title>Draft Genome Sequence of "Candidatus Phycosocius bacilliformis," an Alphaproteobacterial Ectosymbiont of the Hydrocarbon-Producing Green Alga Botryococcus braunii.</title>
        <authorList>
            <person name="Tanabe Y."/>
            <person name="Yamaguchi H."/>
            <person name="Watanabe M.M."/>
        </authorList>
    </citation>
    <scope>NUCLEOTIDE SEQUENCE [LARGE SCALE GENOMIC DNA]</scope>
    <source>
        <strain evidence="4 5">BOTRYCO-2</strain>
    </source>
</reference>
<dbReference type="EC" id="3.5.1.4" evidence="4"/>
<proteinExistence type="predicted"/>
<dbReference type="GO" id="GO:0004040">
    <property type="term" value="F:amidase activity"/>
    <property type="evidence" value="ECO:0007669"/>
    <property type="project" value="UniProtKB-EC"/>
</dbReference>
<dbReference type="Proteomes" id="UP000245086">
    <property type="component" value="Unassembled WGS sequence"/>
</dbReference>
<dbReference type="InterPro" id="IPR050345">
    <property type="entry name" value="Aliph_Amidase/BUP"/>
</dbReference>
<feature type="signal peptide" evidence="2">
    <location>
        <begin position="1"/>
        <end position="24"/>
    </location>
</feature>
<evidence type="ECO:0000256" key="2">
    <source>
        <dbReference type="SAM" id="SignalP"/>
    </source>
</evidence>
<feature type="domain" description="CN hydrolase" evidence="3">
    <location>
        <begin position="38"/>
        <end position="305"/>
    </location>
</feature>
<dbReference type="Gene3D" id="3.60.110.10">
    <property type="entry name" value="Carbon-nitrogen hydrolase"/>
    <property type="match status" value="1"/>
</dbReference>
<organism evidence="4 5">
    <name type="scientific">Candidatus Phycosocius bacilliformis</name>
    <dbReference type="NCBI Taxonomy" id="1445552"/>
    <lineage>
        <taxon>Bacteria</taxon>
        <taxon>Pseudomonadati</taxon>
        <taxon>Pseudomonadota</taxon>
        <taxon>Alphaproteobacteria</taxon>
        <taxon>Caulobacterales</taxon>
        <taxon>Caulobacterales incertae sedis</taxon>
        <taxon>Candidatus Phycosocius</taxon>
    </lineage>
</organism>
<protein>
    <submittedName>
        <fullName evidence="4">Aliphatic amidase</fullName>
        <ecNumber evidence="4">3.5.1.4</ecNumber>
    </submittedName>
</protein>
<evidence type="ECO:0000259" key="3">
    <source>
        <dbReference type="PROSITE" id="PS50263"/>
    </source>
</evidence>
<dbReference type="OrthoDB" id="9803803at2"/>
<gene>
    <name evidence="4" type="primary">amiE</name>
    <name evidence="4" type="ORF">PbB2_00111</name>
</gene>
<keyword evidence="1 4" id="KW-0378">Hydrolase</keyword>
<sequence>MNRRDVLLSAIAAGASFAMTDAHAQTMPSRYSAMALQTRCDAVNQDTTKEAARARMAATMGRVSSQIGAAKGFLKGFNGYDLKLVVLPEYWLTSFPLGETREQWQAKAAIDMSGHEADAIAAMAAKHGVFLCSNHYENDPHFPDLYFQANVVYGPNGDVVLRYRRMISLYTPSPYDVWDKYLDAYGADAVFPVAHTEIGSLGTIASEEILYPEIARMVVFKGAEILLHPTSEVGSPALTPKHISKMARAVENIAYVVSANSAGIYGTPVAANATDGMSIVLDWYGRTMAEAGTGETFNANAVLDISALRETRRKTGMTNTLSRLPLSAFKQTYADTRLAPANKTPDGKMIERAEVLARQRAVIEAMVNAGILR</sequence>
<dbReference type="PROSITE" id="PS50263">
    <property type="entry name" value="CN_HYDROLASE"/>
    <property type="match status" value="1"/>
</dbReference>
<evidence type="ECO:0000313" key="4">
    <source>
        <dbReference type="EMBL" id="GBF56455.1"/>
    </source>
</evidence>
<dbReference type="EMBL" id="BFBR01000001">
    <property type="protein sequence ID" value="GBF56455.1"/>
    <property type="molecule type" value="Genomic_DNA"/>
</dbReference>
<dbReference type="PANTHER" id="PTHR43674:SF16">
    <property type="entry name" value="CARBON-NITROGEN FAMILY, PUTATIVE (AFU_ORTHOLOGUE AFUA_5G02350)-RELATED"/>
    <property type="match status" value="1"/>
</dbReference>
<dbReference type="RefSeq" id="WP_108983346.1">
    <property type="nucleotide sequence ID" value="NZ_BFBR01000001.1"/>
</dbReference>
<feature type="chain" id="PRO_5015123556" evidence="2">
    <location>
        <begin position="25"/>
        <end position="373"/>
    </location>
</feature>
<dbReference type="SUPFAM" id="SSF56317">
    <property type="entry name" value="Carbon-nitrogen hydrolase"/>
    <property type="match status" value="1"/>
</dbReference>
<dbReference type="Pfam" id="PF00795">
    <property type="entry name" value="CN_hydrolase"/>
    <property type="match status" value="1"/>
</dbReference>
<name>A0A2P2E5W3_9PROT</name>
<dbReference type="InterPro" id="IPR003010">
    <property type="entry name" value="C-N_Hydrolase"/>
</dbReference>
<keyword evidence="2" id="KW-0732">Signal</keyword>
<dbReference type="AlphaFoldDB" id="A0A2P2E5W3"/>